<comment type="similarity">
    <text evidence="1">Belongs to the IWR1/SLC7A6OS family.</text>
</comment>
<feature type="region of interest" description="Disordered" evidence="2">
    <location>
        <begin position="64"/>
        <end position="147"/>
    </location>
</feature>
<dbReference type="InterPro" id="IPR013883">
    <property type="entry name" value="TF_Iwr1_dom"/>
</dbReference>
<feature type="compositionally biased region" description="Basic and acidic residues" evidence="2">
    <location>
        <begin position="85"/>
        <end position="95"/>
    </location>
</feature>
<dbReference type="EMBL" id="LAFY01000421">
    <property type="protein sequence ID" value="KJX98157.1"/>
    <property type="molecule type" value="Genomic_DNA"/>
</dbReference>
<reference evidence="4 5" key="1">
    <citation type="submission" date="2015-03" db="EMBL/GenBank/DDBJ databases">
        <title>RNA-seq based gene annotation and comparative genomics of four Zymoseptoria species reveal species-specific pathogenicity related genes and transposable element activity.</title>
        <authorList>
            <person name="Grandaubert J."/>
            <person name="Bhattacharyya A."/>
            <person name="Stukenbrock E.H."/>
        </authorList>
    </citation>
    <scope>NUCLEOTIDE SEQUENCE [LARGE SCALE GENOMIC DNA]</scope>
    <source>
        <strain evidence="4 5">Zb18110</strain>
    </source>
</reference>
<feature type="compositionally biased region" description="Acidic residues" evidence="2">
    <location>
        <begin position="312"/>
        <end position="321"/>
    </location>
</feature>
<feature type="compositionally biased region" description="Basic and acidic residues" evidence="2">
    <location>
        <begin position="102"/>
        <end position="138"/>
    </location>
</feature>
<gene>
    <name evidence="4" type="ORF">TI39_contig429g00022</name>
</gene>
<dbReference type="Proteomes" id="UP000033647">
    <property type="component" value="Unassembled WGS sequence"/>
</dbReference>
<feature type="compositionally biased region" description="Basic and acidic residues" evidence="2">
    <location>
        <begin position="211"/>
        <end position="234"/>
    </location>
</feature>
<dbReference type="GO" id="GO:0006606">
    <property type="term" value="P:protein import into nucleus"/>
    <property type="evidence" value="ECO:0007669"/>
    <property type="project" value="InterPro"/>
</dbReference>
<dbReference type="PANTHER" id="PTHR28063:SF1">
    <property type="entry name" value="RNA POLYMERASE II NUCLEAR LOCALIZATION PROTEIN IWR1"/>
    <property type="match status" value="1"/>
</dbReference>
<dbReference type="GO" id="GO:0005737">
    <property type="term" value="C:cytoplasm"/>
    <property type="evidence" value="ECO:0007669"/>
    <property type="project" value="TreeGrafter"/>
</dbReference>
<feature type="region of interest" description="Disordered" evidence="2">
    <location>
        <begin position="286"/>
        <end position="381"/>
    </location>
</feature>
<comment type="caution">
    <text evidence="4">The sequence shown here is derived from an EMBL/GenBank/DDBJ whole genome shotgun (WGS) entry which is preliminary data.</text>
</comment>
<dbReference type="OrthoDB" id="6255506at2759"/>
<feature type="compositionally biased region" description="Basic and acidic residues" evidence="2">
    <location>
        <begin position="322"/>
        <end position="336"/>
    </location>
</feature>
<dbReference type="AlphaFoldDB" id="A0A0F4GM60"/>
<keyword evidence="5" id="KW-1185">Reference proteome</keyword>
<feature type="domain" description="Transcription factor Iwr1" evidence="3">
    <location>
        <begin position="241"/>
        <end position="316"/>
    </location>
</feature>
<evidence type="ECO:0000256" key="2">
    <source>
        <dbReference type="SAM" id="MobiDB-lite"/>
    </source>
</evidence>
<evidence type="ECO:0000313" key="5">
    <source>
        <dbReference type="Proteomes" id="UP000033647"/>
    </source>
</evidence>
<name>A0A0F4GM60_9PEZI</name>
<feature type="region of interest" description="Disordered" evidence="2">
    <location>
        <begin position="208"/>
        <end position="237"/>
    </location>
</feature>
<feature type="compositionally biased region" description="Acidic residues" evidence="2">
    <location>
        <begin position="286"/>
        <end position="305"/>
    </location>
</feature>
<dbReference type="InterPro" id="IPR040150">
    <property type="entry name" value="Iwr1"/>
</dbReference>
<dbReference type="Pfam" id="PF08574">
    <property type="entry name" value="Iwr1"/>
    <property type="match status" value="1"/>
</dbReference>
<feature type="compositionally biased region" description="Gly residues" evidence="2">
    <location>
        <begin position="68"/>
        <end position="83"/>
    </location>
</feature>
<feature type="compositionally biased region" description="Acidic residues" evidence="2">
    <location>
        <begin position="337"/>
        <end position="353"/>
    </location>
</feature>
<dbReference type="PANTHER" id="PTHR28063">
    <property type="entry name" value="RNA POLYMERASE II NUCLEAR LOCALIZATION PROTEIN IWR1"/>
    <property type="match status" value="1"/>
</dbReference>
<evidence type="ECO:0000256" key="1">
    <source>
        <dbReference type="ARBA" id="ARBA00010218"/>
    </source>
</evidence>
<evidence type="ECO:0000313" key="4">
    <source>
        <dbReference type="EMBL" id="KJX98157.1"/>
    </source>
</evidence>
<sequence>MSGPSVVCIKRKRGDQAPDALLLERPGKRRLNEAVGIQYVRQRDTIDQSGLGGTVKQRDGQLEQDAGIGQGGEGGAISHGGTNGESERVAKERRTFHLTQHRSTETGAKKRKTREDGVATFIERDSKRSTRAIHHPDTRSSNVEDVAAAPEAPLKRPGRRVAVINNSRSTEAGFDRKDQGLANELHAFAEQIVASENKPKVTALPKLSGTRSRELHKQSTARQEVKAVDQHGDTDMDEDADYVYDTYVLAPSVADGAVQVDDSIDTANVGYLVITDEDQDVWETYLEDDPSDKDWNSDEDDENAEDWYGADYPDDEMASDDEFGRGEHGYRARGAADDEEWDEDTGAFSDDECERQMNPWRKQTPQSFARYLNGEEEKELA</sequence>
<proteinExistence type="inferred from homology"/>
<organism evidence="4 5">
    <name type="scientific">Zymoseptoria brevis</name>
    <dbReference type="NCBI Taxonomy" id="1047168"/>
    <lineage>
        <taxon>Eukaryota</taxon>
        <taxon>Fungi</taxon>
        <taxon>Dikarya</taxon>
        <taxon>Ascomycota</taxon>
        <taxon>Pezizomycotina</taxon>
        <taxon>Dothideomycetes</taxon>
        <taxon>Dothideomycetidae</taxon>
        <taxon>Mycosphaerellales</taxon>
        <taxon>Mycosphaerellaceae</taxon>
        <taxon>Zymoseptoria</taxon>
    </lineage>
</organism>
<evidence type="ECO:0000259" key="3">
    <source>
        <dbReference type="Pfam" id="PF08574"/>
    </source>
</evidence>
<protein>
    <recommendedName>
        <fullName evidence="3">Transcription factor Iwr1 domain-containing protein</fullName>
    </recommendedName>
</protein>
<dbReference type="STRING" id="1047168.A0A0F4GM60"/>
<accession>A0A0F4GM60</accession>